<gene>
    <name evidence="1" type="ORF">OXX778_LOCUS20774</name>
</gene>
<organism evidence="1 2">
    <name type="scientific">Brachionus calyciflorus</name>
    <dbReference type="NCBI Taxonomy" id="104777"/>
    <lineage>
        <taxon>Eukaryota</taxon>
        <taxon>Metazoa</taxon>
        <taxon>Spiralia</taxon>
        <taxon>Gnathifera</taxon>
        <taxon>Rotifera</taxon>
        <taxon>Eurotatoria</taxon>
        <taxon>Monogononta</taxon>
        <taxon>Pseudotrocha</taxon>
        <taxon>Ploima</taxon>
        <taxon>Brachionidae</taxon>
        <taxon>Brachionus</taxon>
    </lineage>
</organism>
<protein>
    <submittedName>
        <fullName evidence="1">Uncharacterized protein</fullName>
    </submittedName>
</protein>
<comment type="caution">
    <text evidence="1">The sequence shown here is derived from an EMBL/GenBank/DDBJ whole genome shotgun (WGS) entry which is preliminary data.</text>
</comment>
<dbReference type="Proteomes" id="UP000663879">
    <property type="component" value="Unassembled WGS sequence"/>
</dbReference>
<sequence>MNQIIESDESSSTSIIARQINDANDTDEDAYEQYKTYENLQECLKDIKEGLVENTTWGAKEIKKTESGEKRFYKCSRCKKRLYILIHRTSLKKKVFDLYFEQKMKTKDIGRWLRNNLNDGNVELKDSVINNLISRKKRNRTNDDDPGKSIDALINLARSRSEFPEDDHTMFVV</sequence>
<proteinExistence type="predicted"/>
<name>A0A814NHQ7_9BILA</name>
<reference evidence="1" key="1">
    <citation type="submission" date="2021-02" db="EMBL/GenBank/DDBJ databases">
        <authorList>
            <person name="Nowell W R."/>
        </authorList>
    </citation>
    <scope>NUCLEOTIDE SEQUENCE</scope>
    <source>
        <strain evidence="1">Ploen Becks lab</strain>
    </source>
</reference>
<evidence type="ECO:0000313" key="2">
    <source>
        <dbReference type="Proteomes" id="UP000663879"/>
    </source>
</evidence>
<accession>A0A814NHQ7</accession>
<dbReference type="EMBL" id="CAJNOC010007162">
    <property type="protein sequence ID" value="CAF1093192.1"/>
    <property type="molecule type" value="Genomic_DNA"/>
</dbReference>
<dbReference type="AlphaFoldDB" id="A0A814NHQ7"/>
<keyword evidence="2" id="KW-1185">Reference proteome</keyword>
<dbReference type="OrthoDB" id="10173798at2759"/>
<evidence type="ECO:0000313" key="1">
    <source>
        <dbReference type="EMBL" id="CAF1093192.1"/>
    </source>
</evidence>